<organism evidence="1 2">
    <name type="scientific">Pedobacter fastidiosus</name>
    <dbReference type="NCBI Taxonomy" id="2765361"/>
    <lineage>
        <taxon>Bacteria</taxon>
        <taxon>Pseudomonadati</taxon>
        <taxon>Bacteroidota</taxon>
        <taxon>Sphingobacteriia</taxon>
        <taxon>Sphingobacteriales</taxon>
        <taxon>Sphingobacteriaceae</taxon>
        <taxon>Pedobacter</taxon>
    </lineage>
</organism>
<sequence>MKKILHLCAVVACRHDKEMRDYYHRRVEEGKSKMTVINIIRNKMLARIFAVAMRKSPYVDLNKFAA</sequence>
<dbReference type="Proteomes" id="UP000652755">
    <property type="component" value="Unassembled WGS sequence"/>
</dbReference>
<keyword evidence="2" id="KW-1185">Reference proteome</keyword>
<accession>A0ABR7KQE0</accession>
<dbReference type="EMBL" id="JACRYL010000006">
    <property type="protein sequence ID" value="MBC6110299.1"/>
    <property type="molecule type" value="Genomic_DNA"/>
</dbReference>
<gene>
    <name evidence="1" type="ORF">H7U22_07670</name>
</gene>
<proteinExistence type="predicted"/>
<protein>
    <recommendedName>
        <fullName evidence="3">Transposase IS116/IS110/IS902 family protein</fullName>
    </recommendedName>
</protein>
<comment type="caution">
    <text evidence="1">The sequence shown here is derived from an EMBL/GenBank/DDBJ whole genome shotgun (WGS) entry which is preliminary data.</text>
</comment>
<reference evidence="1 2" key="1">
    <citation type="submission" date="2020-08" db="EMBL/GenBank/DDBJ databases">
        <authorList>
            <person name="Sun Q."/>
            <person name="Inoue M."/>
        </authorList>
    </citation>
    <scope>NUCLEOTIDE SEQUENCE [LARGE SCALE GENOMIC DNA]</scope>
    <source>
        <strain evidence="1 2">CCM 8938</strain>
    </source>
</reference>
<evidence type="ECO:0000313" key="2">
    <source>
        <dbReference type="Proteomes" id="UP000652755"/>
    </source>
</evidence>
<name>A0ABR7KQE0_9SPHI</name>
<dbReference type="RefSeq" id="WP_187070774.1">
    <property type="nucleotide sequence ID" value="NZ_JACRYL010000006.1"/>
</dbReference>
<evidence type="ECO:0000313" key="1">
    <source>
        <dbReference type="EMBL" id="MBC6110299.1"/>
    </source>
</evidence>
<evidence type="ECO:0008006" key="3">
    <source>
        <dbReference type="Google" id="ProtNLM"/>
    </source>
</evidence>